<dbReference type="RefSeq" id="XP_040787948.1">
    <property type="nucleotide sequence ID" value="XM_040933335.1"/>
</dbReference>
<proteinExistence type="predicted"/>
<name>A0A9P4GGZ5_9PLEO</name>
<reference evidence="2" key="1">
    <citation type="submission" date="2020-01" db="EMBL/GenBank/DDBJ databases">
        <authorList>
            <consortium name="DOE Joint Genome Institute"/>
            <person name="Haridas S."/>
            <person name="Albert R."/>
            <person name="Binder M."/>
            <person name="Bloem J."/>
            <person name="Labutti K."/>
            <person name="Salamov A."/>
            <person name="Andreopoulos B."/>
            <person name="Baker S.E."/>
            <person name="Barry K."/>
            <person name="Bills G."/>
            <person name="Bluhm B.H."/>
            <person name="Cannon C."/>
            <person name="Castanera R."/>
            <person name="Culley D.E."/>
            <person name="Daum C."/>
            <person name="Ezra D."/>
            <person name="Gonzalez J.B."/>
            <person name="Henrissat B."/>
            <person name="Kuo A."/>
            <person name="Liang C."/>
            <person name="Lipzen A."/>
            <person name="Lutzoni F."/>
            <person name="Magnuson J."/>
            <person name="Mondo S."/>
            <person name="Nolan M."/>
            <person name="Ohm R."/>
            <person name="Pangilinan J."/>
            <person name="Park H.-J."/>
            <person name="Ramirez L."/>
            <person name="Alfaro M."/>
            <person name="Sun H."/>
            <person name="Tritt A."/>
            <person name="Yoshinaga Y."/>
            <person name="Zwiers L.-H."/>
            <person name="Turgeon B.G."/>
            <person name="Goodwin S.B."/>
            <person name="Spatafora J.W."/>
            <person name="Crous P.W."/>
            <person name="Grigoriev I.V."/>
        </authorList>
    </citation>
    <scope>NUCLEOTIDE SEQUENCE</scope>
    <source>
        <strain evidence="2">CBS 394.84</strain>
    </source>
</reference>
<organism evidence="2 3">
    <name type="scientific">Cucurbitaria berberidis CBS 394.84</name>
    <dbReference type="NCBI Taxonomy" id="1168544"/>
    <lineage>
        <taxon>Eukaryota</taxon>
        <taxon>Fungi</taxon>
        <taxon>Dikarya</taxon>
        <taxon>Ascomycota</taxon>
        <taxon>Pezizomycotina</taxon>
        <taxon>Dothideomycetes</taxon>
        <taxon>Pleosporomycetidae</taxon>
        <taxon>Pleosporales</taxon>
        <taxon>Pleosporineae</taxon>
        <taxon>Cucurbitariaceae</taxon>
        <taxon>Cucurbitaria</taxon>
    </lineage>
</organism>
<keyword evidence="1" id="KW-0732">Signal</keyword>
<evidence type="ECO:0000313" key="2">
    <source>
        <dbReference type="EMBL" id="KAF1845385.1"/>
    </source>
</evidence>
<evidence type="ECO:0000256" key="1">
    <source>
        <dbReference type="SAM" id="SignalP"/>
    </source>
</evidence>
<comment type="caution">
    <text evidence="2">The sequence shown here is derived from an EMBL/GenBank/DDBJ whole genome shotgun (WGS) entry which is preliminary data.</text>
</comment>
<dbReference type="PANTHER" id="PTHR39603:SF1">
    <property type="entry name" value="CYANOVIRIN-N DOMAIN-CONTAINING PROTEIN"/>
    <property type="match status" value="1"/>
</dbReference>
<dbReference type="OrthoDB" id="2112446at2759"/>
<feature type="signal peptide" evidence="1">
    <location>
        <begin position="1"/>
        <end position="19"/>
    </location>
</feature>
<gene>
    <name evidence="2" type="ORF">K460DRAFT_366273</name>
</gene>
<dbReference type="Proteomes" id="UP000800039">
    <property type="component" value="Unassembled WGS sequence"/>
</dbReference>
<dbReference type="AlphaFoldDB" id="A0A9P4GGZ5"/>
<accession>A0A9P4GGZ5</accession>
<evidence type="ECO:0008006" key="4">
    <source>
        <dbReference type="Google" id="ProtNLM"/>
    </source>
</evidence>
<feature type="chain" id="PRO_5040304600" description="Ecp2 effector protein domain-containing protein" evidence="1">
    <location>
        <begin position="20"/>
        <end position="182"/>
    </location>
</feature>
<protein>
    <recommendedName>
        <fullName evidence="4">Ecp2 effector protein domain-containing protein</fullName>
    </recommendedName>
</protein>
<keyword evidence="3" id="KW-1185">Reference proteome</keyword>
<dbReference type="GeneID" id="63850586"/>
<dbReference type="PANTHER" id="PTHR39603">
    <property type="entry name" value="CYANOVIRIN-N DOMAIN-CONTAINING PROTEIN"/>
    <property type="match status" value="1"/>
</dbReference>
<dbReference type="EMBL" id="ML976616">
    <property type="protein sequence ID" value="KAF1845385.1"/>
    <property type="molecule type" value="Genomic_DNA"/>
</dbReference>
<evidence type="ECO:0000313" key="3">
    <source>
        <dbReference type="Proteomes" id="UP000800039"/>
    </source>
</evidence>
<sequence>MHPLIAAIVVSITTLSATATAIAVPEAPLLHSDFSFSAWVDSLIADPSTALTPSEAIAAFNSSLTSSSSALSKRQEFRNCNQKGSRPAKVPEAVWCINYLADRGRKGETCDLGTQFVAKAQCTWYDAQIVSIRTRGALTGINCNEIAKAGGSIMDHCFRADNTVAGEAHVGAVTIQLQMPLV</sequence>